<dbReference type="eggNOG" id="COG1073">
    <property type="taxonomic scope" value="Bacteria"/>
</dbReference>
<dbReference type="PIRSF" id="PIRSF029171">
    <property type="entry name" value="Esterase_LipA"/>
    <property type="match status" value="1"/>
</dbReference>
<evidence type="ECO:0000313" key="4">
    <source>
        <dbReference type="Proteomes" id="UP000019678"/>
    </source>
</evidence>
<dbReference type="RefSeq" id="WP_197041526.1">
    <property type="nucleotide sequence ID" value="NZ_ASRX01000088.1"/>
</dbReference>
<feature type="chain" id="PRO_5001496428" description="Secretory lipase" evidence="2">
    <location>
        <begin position="24"/>
        <end position="511"/>
    </location>
</feature>
<gene>
    <name evidence="3" type="ORF">CAP_8635</name>
</gene>
<name>A0A017SX12_9BACT</name>
<keyword evidence="2" id="KW-0732">Signal</keyword>
<feature type="region of interest" description="Disordered" evidence="1">
    <location>
        <begin position="25"/>
        <end position="75"/>
    </location>
</feature>
<feature type="signal peptide" evidence="2">
    <location>
        <begin position="1"/>
        <end position="23"/>
    </location>
</feature>
<dbReference type="Gene3D" id="3.40.50.1820">
    <property type="entry name" value="alpha/beta hydrolase"/>
    <property type="match status" value="2"/>
</dbReference>
<protein>
    <recommendedName>
        <fullName evidence="5">Secretory lipase</fullName>
    </recommendedName>
</protein>
<dbReference type="AlphaFoldDB" id="A0A017SX12"/>
<feature type="compositionally biased region" description="Low complexity" evidence="1">
    <location>
        <begin position="30"/>
        <end position="45"/>
    </location>
</feature>
<evidence type="ECO:0000313" key="3">
    <source>
        <dbReference type="EMBL" id="EYF01130.1"/>
    </source>
</evidence>
<dbReference type="STRING" id="1192034.CAP_8635"/>
<dbReference type="PANTHER" id="PTHR34853:SF1">
    <property type="entry name" value="LIPASE 5"/>
    <property type="match status" value="1"/>
</dbReference>
<organism evidence="3 4">
    <name type="scientific">Chondromyces apiculatus DSM 436</name>
    <dbReference type="NCBI Taxonomy" id="1192034"/>
    <lineage>
        <taxon>Bacteria</taxon>
        <taxon>Pseudomonadati</taxon>
        <taxon>Myxococcota</taxon>
        <taxon>Polyangia</taxon>
        <taxon>Polyangiales</taxon>
        <taxon>Polyangiaceae</taxon>
        <taxon>Chondromyces</taxon>
    </lineage>
</organism>
<reference evidence="3 4" key="1">
    <citation type="submission" date="2013-05" db="EMBL/GenBank/DDBJ databases">
        <title>Genome assembly of Chondromyces apiculatus DSM 436.</title>
        <authorList>
            <person name="Sharma G."/>
            <person name="Khatri I."/>
            <person name="Kaur C."/>
            <person name="Mayilraj S."/>
            <person name="Subramanian S."/>
        </authorList>
    </citation>
    <scope>NUCLEOTIDE SEQUENCE [LARGE SCALE GENOMIC DNA]</scope>
    <source>
        <strain evidence="3 4">DSM 436</strain>
    </source>
</reference>
<evidence type="ECO:0008006" key="5">
    <source>
        <dbReference type="Google" id="ProtNLM"/>
    </source>
</evidence>
<comment type="caution">
    <text evidence="3">The sequence shown here is derived from an EMBL/GenBank/DDBJ whole genome shotgun (WGS) entry which is preliminary data.</text>
</comment>
<sequence>MQLLRSRLPLVLTLLSGAAILSACEDDGSEVSTTSTSTTTTTSSSSGGGEGGEGGTGGTGGSGGEGGGVAAWDFPAPVVAGTPETDAVADAPARCGQPAHTWLRDADLGRIVAHEDLGSYPAALLAVLAQQAVGELPVELEYDVDLHLVTYMTQDRGVPLEATTLVAWPKNVPAGTAELPTLLLLHGTTGFRDGCGPSEEQEWGGLAAVLASAGYVVVSPDYIGLKAREPETGFLHPYLVGQATAIASLDAVRIFGSWPEELRVGGAVPSPNLVVVGGSQGGHAALWVDRLAPYYARELSLTGIAATVPPADLVGQAELALTQLRPSTGNMVAFFGASAGWYGAGDRLDEVLVSPLDTQVPETMESSATCEIDGALGQPTTLNQIFQQPFLTAAQGGNFEALEPWGCMGSENGLTTTSIARLQDDPESYGILFVTGQADTLVDTPNERAAFETLCSGGIPMQYLECAGASHTDATFESMPEILTFLQARQNGTPFEAVCTAGAAVTCMGAQ</sequence>
<dbReference type="Pfam" id="PF03583">
    <property type="entry name" value="LIP"/>
    <property type="match status" value="1"/>
</dbReference>
<feature type="compositionally biased region" description="Gly residues" evidence="1">
    <location>
        <begin position="46"/>
        <end position="69"/>
    </location>
</feature>
<dbReference type="PANTHER" id="PTHR34853">
    <property type="match status" value="1"/>
</dbReference>
<dbReference type="InterPro" id="IPR005152">
    <property type="entry name" value="Lipase_secreted"/>
</dbReference>
<dbReference type="SUPFAM" id="SSF53474">
    <property type="entry name" value="alpha/beta-Hydrolases"/>
    <property type="match status" value="1"/>
</dbReference>
<evidence type="ECO:0000256" key="2">
    <source>
        <dbReference type="SAM" id="SignalP"/>
    </source>
</evidence>
<dbReference type="GO" id="GO:0016042">
    <property type="term" value="P:lipid catabolic process"/>
    <property type="evidence" value="ECO:0007669"/>
    <property type="project" value="InterPro"/>
</dbReference>
<dbReference type="PROSITE" id="PS51257">
    <property type="entry name" value="PROKAR_LIPOPROTEIN"/>
    <property type="match status" value="1"/>
</dbReference>
<evidence type="ECO:0000256" key="1">
    <source>
        <dbReference type="SAM" id="MobiDB-lite"/>
    </source>
</evidence>
<dbReference type="Proteomes" id="UP000019678">
    <property type="component" value="Unassembled WGS sequence"/>
</dbReference>
<dbReference type="GO" id="GO:0004806">
    <property type="term" value="F:triacylglycerol lipase activity"/>
    <property type="evidence" value="ECO:0007669"/>
    <property type="project" value="InterPro"/>
</dbReference>
<dbReference type="InterPro" id="IPR029058">
    <property type="entry name" value="AB_hydrolase_fold"/>
</dbReference>
<dbReference type="EMBL" id="ASRX01000088">
    <property type="protein sequence ID" value="EYF01130.1"/>
    <property type="molecule type" value="Genomic_DNA"/>
</dbReference>
<proteinExistence type="predicted"/>
<keyword evidence="4" id="KW-1185">Reference proteome</keyword>
<accession>A0A017SX12</accession>